<organism evidence="1 2">
    <name type="scientific">Brachybacterium equifaecis</name>
    <dbReference type="NCBI Taxonomy" id="2910770"/>
    <lineage>
        <taxon>Bacteria</taxon>
        <taxon>Bacillati</taxon>
        <taxon>Actinomycetota</taxon>
        <taxon>Actinomycetes</taxon>
        <taxon>Micrococcales</taxon>
        <taxon>Dermabacteraceae</taxon>
        <taxon>Brachybacterium</taxon>
    </lineage>
</organism>
<keyword evidence="2" id="KW-1185">Reference proteome</keyword>
<gene>
    <name evidence="1" type="ORF">Bequi_06465</name>
</gene>
<name>A0ABT0R1B4_9MICO</name>
<reference evidence="1" key="1">
    <citation type="submission" date="2022-02" db="EMBL/GenBank/DDBJ databases">
        <authorList>
            <person name="Lee M."/>
            <person name="Kim S.-J."/>
            <person name="Jung M.-Y."/>
        </authorList>
    </citation>
    <scope>NUCLEOTIDE SEQUENCE</scope>
    <source>
        <strain evidence="1">JHP9</strain>
    </source>
</reference>
<evidence type="ECO:0000313" key="1">
    <source>
        <dbReference type="EMBL" id="MCL6423034.1"/>
    </source>
</evidence>
<dbReference type="RefSeq" id="WP_249737130.1">
    <property type="nucleotide sequence ID" value="NZ_JAKNCJ010000002.1"/>
</dbReference>
<protein>
    <submittedName>
        <fullName evidence="1">Uncharacterized protein</fullName>
    </submittedName>
</protein>
<proteinExistence type="predicted"/>
<evidence type="ECO:0000313" key="2">
    <source>
        <dbReference type="Proteomes" id="UP001203761"/>
    </source>
</evidence>
<sequence length="198" mass="21032">MRILEPAPPSKRGPASGLRPRVVAAALAVLVLLQGCTLVGHLVPGEHAPDPEAWVHYEEVQRYYQSSALSKEPGLWAEKFPQYADVPGIWIGGRFTDPGERATAPVPDDFWEQMVLVVGEDEVSRLGAEANDGGSPIDDAALREDVVGSLESELPACESGWQSVSVTESDLSTPTGKVLNLAVGCPGGVRIVIGTHSQ</sequence>
<dbReference type="Proteomes" id="UP001203761">
    <property type="component" value="Unassembled WGS sequence"/>
</dbReference>
<comment type="caution">
    <text evidence="1">The sequence shown here is derived from an EMBL/GenBank/DDBJ whole genome shotgun (WGS) entry which is preliminary data.</text>
</comment>
<dbReference type="EMBL" id="JAKNCJ010000002">
    <property type="protein sequence ID" value="MCL6423034.1"/>
    <property type="molecule type" value="Genomic_DNA"/>
</dbReference>
<accession>A0ABT0R1B4</accession>